<keyword evidence="2" id="KW-1185">Reference proteome</keyword>
<evidence type="ECO:0000313" key="1">
    <source>
        <dbReference type="EMBL" id="TGO47801.1"/>
    </source>
</evidence>
<name>A0A4Z1HH96_9HELO</name>
<evidence type="ECO:0000313" key="2">
    <source>
        <dbReference type="Proteomes" id="UP000297527"/>
    </source>
</evidence>
<dbReference type="EMBL" id="PQXN01000262">
    <property type="protein sequence ID" value="TGO47801.1"/>
    <property type="molecule type" value="Genomic_DNA"/>
</dbReference>
<proteinExistence type="predicted"/>
<accession>A0A4Z1HH96</accession>
<gene>
    <name evidence="1" type="ORF">BCON_0263g00120</name>
</gene>
<protein>
    <submittedName>
        <fullName evidence="1">Uncharacterized protein</fullName>
    </submittedName>
</protein>
<reference evidence="1 2" key="1">
    <citation type="submission" date="2017-12" db="EMBL/GenBank/DDBJ databases">
        <title>Comparative genomics of Botrytis spp.</title>
        <authorList>
            <person name="Valero-Jimenez C.A."/>
            <person name="Tapia P."/>
            <person name="Veloso J."/>
            <person name="Silva-Moreno E."/>
            <person name="Staats M."/>
            <person name="Valdes J.H."/>
            <person name="Van Kan J.A.L."/>
        </authorList>
    </citation>
    <scope>NUCLEOTIDE SEQUENCE [LARGE SCALE GENOMIC DNA]</scope>
    <source>
        <strain evidence="1 2">MUCL11595</strain>
    </source>
</reference>
<comment type="caution">
    <text evidence="1">The sequence shown here is derived from an EMBL/GenBank/DDBJ whole genome shotgun (WGS) entry which is preliminary data.</text>
</comment>
<dbReference type="Proteomes" id="UP000297527">
    <property type="component" value="Unassembled WGS sequence"/>
</dbReference>
<dbReference type="AlphaFoldDB" id="A0A4Z1HH96"/>
<organism evidence="1 2">
    <name type="scientific">Botryotinia convoluta</name>
    <dbReference type="NCBI Taxonomy" id="54673"/>
    <lineage>
        <taxon>Eukaryota</taxon>
        <taxon>Fungi</taxon>
        <taxon>Dikarya</taxon>
        <taxon>Ascomycota</taxon>
        <taxon>Pezizomycotina</taxon>
        <taxon>Leotiomycetes</taxon>
        <taxon>Helotiales</taxon>
        <taxon>Sclerotiniaceae</taxon>
        <taxon>Botryotinia</taxon>
    </lineage>
</organism>
<sequence>MAFRIGISQVNDQPQLVSATLQSRVMAPKRTTEPAFHETEDLSIKFAKYDDAYRWTRRI</sequence>